<keyword evidence="3" id="KW-1185">Reference proteome</keyword>
<evidence type="ECO:0008006" key="4">
    <source>
        <dbReference type="Google" id="ProtNLM"/>
    </source>
</evidence>
<proteinExistence type="predicted"/>
<dbReference type="OrthoDB" id="5279806at2759"/>
<dbReference type="RefSeq" id="XP_024718137.1">
    <property type="nucleotide sequence ID" value="XM_024868915.1"/>
</dbReference>
<accession>A0A2T3ATY3</accession>
<protein>
    <recommendedName>
        <fullName evidence="4">F-box domain-containing protein</fullName>
    </recommendedName>
</protein>
<dbReference type="GeneID" id="36576996"/>
<dbReference type="EMBL" id="KZ679016">
    <property type="protein sequence ID" value="PSS10958.1"/>
    <property type="molecule type" value="Genomic_DNA"/>
</dbReference>
<name>A0A2T3ATY3_AMORE</name>
<evidence type="ECO:0000313" key="3">
    <source>
        <dbReference type="Proteomes" id="UP000241818"/>
    </source>
</evidence>
<evidence type="ECO:0000256" key="1">
    <source>
        <dbReference type="SAM" id="MobiDB-lite"/>
    </source>
</evidence>
<organism evidence="2 3">
    <name type="scientific">Amorphotheca resinae ATCC 22711</name>
    <dbReference type="NCBI Taxonomy" id="857342"/>
    <lineage>
        <taxon>Eukaryota</taxon>
        <taxon>Fungi</taxon>
        <taxon>Dikarya</taxon>
        <taxon>Ascomycota</taxon>
        <taxon>Pezizomycotina</taxon>
        <taxon>Leotiomycetes</taxon>
        <taxon>Helotiales</taxon>
        <taxon>Amorphothecaceae</taxon>
        <taxon>Amorphotheca</taxon>
    </lineage>
</organism>
<dbReference type="Proteomes" id="UP000241818">
    <property type="component" value="Unassembled WGS sequence"/>
</dbReference>
<evidence type="ECO:0000313" key="2">
    <source>
        <dbReference type="EMBL" id="PSS10958.1"/>
    </source>
</evidence>
<sequence>MDVQRVSQELILNIIYFCDLPTIKHLRLANRSIRDLIDTYQISICGVITKRLFDEKEIESFRLLDANVPAYQSLLALDYRVRTAKWLTGVALENFQEDPIPTGFGNVEAGDPRGDPLREYVNTGWMVLWRLSDIARRVVCEMIGKNKTNFNHPISSWTRGSPLVRKLEASVQKQQLEYVNSLSFFEAFAYHMMHVYVSGAFHDRVFDDPRGRNSDWRTGNEFGINNSWLNWLVFREGPSFFRRAWATREGNAECLKLIITEWSKRSKQQVLIEHAAAKEVEERLLQVGKVLENGDLFLLKVGIKQVEFLGGIINRLQRMKVVNLKQVGIQMFLASQIVLIQLQTLPGPSTIFFILKARTFNLFYTLLIMVTAIKAMPNPVSHTMTHTITTKKLVIPTATAAQEPAKEPVSQKKSLSIGTDTHSYAEPTVSVETVYLRPENQFLTTMPADTRPVIMATPTGTA</sequence>
<dbReference type="AlphaFoldDB" id="A0A2T3ATY3"/>
<dbReference type="InParanoid" id="A0A2T3ATY3"/>
<feature type="region of interest" description="Disordered" evidence="1">
    <location>
        <begin position="400"/>
        <end position="419"/>
    </location>
</feature>
<reference evidence="2 3" key="1">
    <citation type="journal article" date="2018" name="New Phytol.">
        <title>Comparative genomics and transcriptomics depict ericoid mycorrhizal fungi as versatile saprotrophs and plant mutualists.</title>
        <authorList>
            <person name="Martino E."/>
            <person name="Morin E."/>
            <person name="Grelet G.A."/>
            <person name="Kuo A."/>
            <person name="Kohler A."/>
            <person name="Daghino S."/>
            <person name="Barry K.W."/>
            <person name="Cichocki N."/>
            <person name="Clum A."/>
            <person name="Dockter R.B."/>
            <person name="Hainaut M."/>
            <person name="Kuo R.C."/>
            <person name="LaButti K."/>
            <person name="Lindahl B.D."/>
            <person name="Lindquist E.A."/>
            <person name="Lipzen A."/>
            <person name="Khouja H.R."/>
            <person name="Magnuson J."/>
            <person name="Murat C."/>
            <person name="Ohm R.A."/>
            <person name="Singer S.W."/>
            <person name="Spatafora J.W."/>
            <person name="Wang M."/>
            <person name="Veneault-Fourrey C."/>
            <person name="Henrissat B."/>
            <person name="Grigoriev I.V."/>
            <person name="Martin F.M."/>
            <person name="Perotto S."/>
        </authorList>
    </citation>
    <scope>NUCLEOTIDE SEQUENCE [LARGE SCALE GENOMIC DNA]</scope>
    <source>
        <strain evidence="2 3">ATCC 22711</strain>
    </source>
</reference>
<gene>
    <name evidence="2" type="ORF">M430DRAFT_61324</name>
</gene>